<accession>A0A1Q9DW82</accession>
<evidence type="ECO:0000313" key="2">
    <source>
        <dbReference type="EMBL" id="OLP99420.1"/>
    </source>
</evidence>
<proteinExistence type="predicted"/>
<evidence type="ECO:0000256" key="1">
    <source>
        <dbReference type="SAM" id="MobiDB-lite"/>
    </source>
</evidence>
<feature type="region of interest" description="Disordered" evidence="1">
    <location>
        <begin position="102"/>
        <end position="128"/>
    </location>
</feature>
<name>A0A1Q9DW82_SYMMI</name>
<comment type="caution">
    <text evidence="2">The sequence shown here is derived from an EMBL/GenBank/DDBJ whole genome shotgun (WGS) entry which is preliminary data.</text>
</comment>
<protein>
    <submittedName>
        <fullName evidence="2">Uncharacterized protein</fullName>
    </submittedName>
</protein>
<dbReference type="EMBL" id="LSRX01000362">
    <property type="protein sequence ID" value="OLP99420.1"/>
    <property type="molecule type" value="Genomic_DNA"/>
</dbReference>
<sequence>MIAIRLQYFGAYTATLFIATARVLEVRGGEAKTPETSTILTDAARRSTAHHQASSCFAALAPSGETVSSSTNDQRSASPDFLNSGTRRFIIAEAKVESSMQQVRTLRLQAPSSPGSSSSNTDKGVQLDAPAEGVGKSISIQCEAKMGGTAGWDEAAWGILQMLEERNVCRGQLLSIDAHSDNGLPIISAHYAADLQDNCPLKLCFSGRAGITDSWDQICRTACDEARGKDIISMTGSCEADGTSAFYVFYNAEITRDQGKIEYAECSADSWNAAAQGLIKLLSSKGVRDGQIINIDAHNNGPNEAAMFAAFFCRSWPSKGNLNLVSWHQNDDIPWEKMYEGVTKSVEAVHKEQLLGITGSCNMHRRVMYAFWQVSAQTSTIQYVESRASSWNGAADGLIKKLEEAGVRQGQVLSIDAHNSGENEQCIFSAHYLKSLEDRGELDIGYTAQNSSSSWETLYTEASKHAEGKDVISMTGSINTSDRSVFYVFFNKGTADAGVDNVEHVESRAGSWNEAADGIIKKLREHEVQSGQILSIDAHNNGRNEAAIFSAHYSKTLPGYGKPRLRFRCQNTAASWDHQYHTACWQLANIRTSPDQFVSLTACCNAADRSVTYVFTDHAISNSCRNPDNLEDSEWFEHRASSWNAAADGIISRLLEEDIGKGQVLSIDAHNNGENQAAIFSAHVCRNLPSKGTLNIGYVAQNSDKTFAEFCAQACKDANGKDIVSMTGSCNTDDRAVFYVFFNKDSPSDLDGVEFVEASQKTWSGAARQIVEALEEQGVQSGQILSINAMIRQASGGTPTFSAHYSKKLQAKGKLRLRWADLNSEAPWAHFYDNAMETLAGLRQKEFLSCTASASSPNSSVMYVWYQDSKSGSYESDAPLKSWSLEGVWQLQAKSGKTSFIDLSDPTNITLLGEGVCGSWYDGQLDFSTKHPRFEAKWEVTPEGSAARSGKVQGCFSGPKRFSYTSTPAIMDESPLGAGFGLKILNPASVDENSAKSIDLKELQELGPGCMPEDPTYWAISLRQLQHLRALMRQEGFFVGYERVVNFESGTMNLEVDKNHVVSKVGDEAKALGVQVGWTTYGIDHDLFCEAHLSERSADGKSHMMFFRDTKGTFDANMYQVNLSYVKPLTKDLDISLALLYNRKVGGRKATVFISHAWAESFLYFLAVLETGIGTQQPLSLDDYAWICTFGVNQNMTAEDISGAIASPADSPFARVLQSVSEVAVIFNDRVNLYSRVWCVFEAFVALEQGKLVRCLGLPPNWRDAVVGILVSPEHEWVQRITGFCEKNKMNVLDATASVLEDKIAILEALQGQEDQVNDRTNCLQEWALKDIIVGQFSGLMDQVGASDQLDEEVKVFLEMWHWALFHSGKDRLAKSCLKPWRSPLEALMGKSFVFPAGRHGSRMSDVMAASTHKGSKATDKPTELHATAEQVDHEATSHSAWEAIKRTHGFMMLCQQRL</sequence>
<evidence type="ECO:0000313" key="3">
    <source>
        <dbReference type="Proteomes" id="UP000186817"/>
    </source>
</evidence>
<organism evidence="2 3">
    <name type="scientific">Symbiodinium microadriaticum</name>
    <name type="common">Dinoflagellate</name>
    <name type="synonym">Zooxanthella microadriatica</name>
    <dbReference type="NCBI Taxonomy" id="2951"/>
    <lineage>
        <taxon>Eukaryota</taxon>
        <taxon>Sar</taxon>
        <taxon>Alveolata</taxon>
        <taxon>Dinophyceae</taxon>
        <taxon>Suessiales</taxon>
        <taxon>Symbiodiniaceae</taxon>
        <taxon>Symbiodinium</taxon>
    </lineage>
</organism>
<dbReference type="OrthoDB" id="408100at2759"/>
<gene>
    <name evidence="2" type="ORF">AK812_SmicGene18006</name>
</gene>
<reference evidence="2 3" key="1">
    <citation type="submission" date="2016-02" db="EMBL/GenBank/DDBJ databases">
        <title>Genome analysis of coral dinoflagellate symbionts highlights evolutionary adaptations to a symbiotic lifestyle.</title>
        <authorList>
            <person name="Aranda M."/>
            <person name="Li Y."/>
            <person name="Liew Y.J."/>
            <person name="Baumgarten S."/>
            <person name="Simakov O."/>
            <person name="Wilson M."/>
            <person name="Piel J."/>
            <person name="Ashoor H."/>
            <person name="Bougouffa S."/>
            <person name="Bajic V.B."/>
            <person name="Ryu T."/>
            <person name="Ravasi T."/>
            <person name="Bayer T."/>
            <person name="Micklem G."/>
            <person name="Kim H."/>
            <person name="Bhak J."/>
            <person name="Lajeunesse T.C."/>
            <person name="Voolstra C.R."/>
        </authorList>
    </citation>
    <scope>NUCLEOTIDE SEQUENCE [LARGE SCALE GENOMIC DNA]</scope>
    <source>
        <strain evidence="2 3">CCMP2467</strain>
    </source>
</reference>
<dbReference type="Proteomes" id="UP000186817">
    <property type="component" value="Unassembled WGS sequence"/>
</dbReference>
<keyword evidence="3" id="KW-1185">Reference proteome</keyword>